<organism evidence="1 2">
    <name type="scientific">Melastoma candidum</name>
    <dbReference type="NCBI Taxonomy" id="119954"/>
    <lineage>
        <taxon>Eukaryota</taxon>
        <taxon>Viridiplantae</taxon>
        <taxon>Streptophyta</taxon>
        <taxon>Embryophyta</taxon>
        <taxon>Tracheophyta</taxon>
        <taxon>Spermatophyta</taxon>
        <taxon>Magnoliopsida</taxon>
        <taxon>eudicotyledons</taxon>
        <taxon>Gunneridae</taxon>
        <taxon>Pentapetalae</taxon>
        <taxon>rosids</taxon>
        <taxon>malvids</taxon>
        <taxon>Myrtales</taxon>
        <taxon>Melastomataceae</taxon>
        <taxon>Melastomatoideae</taxon>
        <taxon>Melastomateae</taxon>
        <taxon>Melastoma</taxon>
    </lineage>
</organism>
<protein>
    <submittedName>
        <fullName evidence="1">Uncharacterized protein</fullName>
    </submittedName>
</protein>
<gene>
    <name evidence="1" type="ORF">MLD38_019626</name>
</gene>
<evidence type="ECO:0000313" key="2">
    <source>
        <dbReference type="Proteomes" id="UP001057402"/>
    </source>
</evidence>
<reference evidence="2" key="1">
    <citation type="journal article" date="2023" name="Front. Plant Sci.">
        <title>Chromosomal-level genome assembly of Melastoma candidum provides insights into trichome evolution.</title>
        <authorList>
            <person name="Zhong Y."/>
            <person name="Wu W."/>
            <person name="Sun C."/>
            <person name="Zou P."/>
            <person name="Liu Y."/>
            <person name="Dai S."/>
            <person name="Zhou R."/>
        </authorList>
    </citation>
    <scope>NUCLEOTIDE SEQUENCE [LARGE SCALE GENOMIC DNA]</scope>
</reference>
<dbReference type="EMBL" id="CM042884">
    <property type="protein sequence ID" value="KAI4371384.1"/>
    <property type="molecule type" value="Genomic_DNA"/>
</dbReference>
<evidence type="ECO:0000313" key="1">
    <source>
        <dbReference type="EMBL" id="KAI4371384.1"/>
    </source>
</evidence>
<proteinExistence type="predicted"/>
<keyword evidence="2" id="KW-1185">Reference proteome</keyword>
<comment type="caution">
    <text evidence="1">The sequence shown here is derived from an EMBL/GenBank/DDBJ whole genome shotgun (WGS) entry which is preliminary data.</text>
</comment>
<sequence length="159" mass="18057">MGVVENHLKIVSDLPPEKIFNAFVLKADSHLPEIMPHIFKSCKVLEGDGGPGTQKKITFANGSQHAKHRVDLIDKDKFIYHYTLVEGELLSLHDCEKISYEVKIECGPDGGSIFKNTTKYHTRGDIHIAEQEREEDNKKIFGLFKAVEGHVLAHPEYYR</sequence>
<dbReference type="Proteomes" id="UP001057402">
    <property type="component" value="Chromosome 5"/>
</dbReference>
<accession>A0ACB9QXT2</accession>
<name>A0ACB9QXT2_9MYRT</name>